<dbReference type="Proteomes" id="UP000265520">
    <property type="component" value="Unassembled WGS sequence"/>
</dbReference>
<reference evidence="1 2" key="1">
    <citation type="journal article" date="2018" name="Front. Plant Sci.">
        <title>Red Clover (Trifolium pratense) and Zigzag Clover (T. medium) - A Picture of Genomic Similarities and Differences.</title>
        <authorList>
            <person name="Dluhosova J."/>
            <person name="Istvanek J."/>
            <person name="Nedelnik J."/>
            <person name="Repkova J."/>
        </authorList>
    </citation>
    <scope>NUCLEOTIDE SEQUENCE [LARGE SCALE GENOMIC DNA]</scope>
    <source>
        <strain evidence="2">cv. 10/8</strain>
        <tissue evidence="1">Leaf</tissue>
    </source>
</reference>
<organism evidence="1 2">
    <name type="scientific">Trifolium medium</name>
    <dbReference type="NCBI Taxonomy" id="97028"/>
    <lineage>
        <taxon>Eukaryota</taxon>
        <taxon>Viridiplantae</taxon>
        <taxon>Streptophyta</taxon>
        <taxon>Embryophyta</taxon>
        <taxon>Tracheophyta</taxon>
        <taxon>Spermatophyta</taxon>
        <taxon>Magnoliopsida</taxon>
        <taxon>eudicotyledons</taxon>
        <taxon>Gunneridae</taxon>
        <taxon>Pentapetalae</taxon>
        <taxon>rosids</taxon>
        <taxon>fabids</taxon>
        <taxon>Fabales</taxon>
        <taxon>Fabaceae</taxon>
        <taxon>Papilionoideae</taxon>
        <taxon>50 kb inversion clade</taxon>
        <taxon>NPAAA clade</taxon>
        <taxon>Hologalegina</taxon>
        <taxon>IRL clade</taxon>
        <taxon>Trifolieae</taxon>
        <taxon>Trifolium</taxon>
    </lineage>
</organism>
<dbReference type="AlphaFoldDB" id="A0A392UZI6"/>
<evidence type="ECO:0000313" key="1">
    <source>
        <dbReference type="EMBL" id="MCI80409.1"/>
    </source>
</evidence>
<accession>A0A392UZI6</accession>
<comment type="caution">
    <text evidence="1">The sequence shown here is derived from an EMBL/GenBank/DDBJ whole genome shotgun (WGS) entry which is preliminary data.</text>
</comment>
<sequence>MFEESFRGFKEKYYGVRPITTNGWKSIFYRGPKKDEDGNMIMGPQGVPVEEDYA</sequence>
<protein>
    <submittedName>
        <fullName evidence="1">Uncharacterized protein</fullName>
    </submittedName>
</protein>
<feature type="non-terminal residue" evidence="1">
    <location>
        <position position="54"/>
    </location>
</feature>
<keyword evidence="2" id="KW-1185">Reference proteome</keyword>
<evidence type="ECO:0000313" key="2">
    <source>
        <dbReference type="Proteomes" id="UP000265520"/>
    </source>
</evidence>
<name>A0A392UZI6_9FABA</name>
<proteinExistence type="predicted"/>
<dbReference type="EMBL" id="LXQA010995098">
    <property type="protein sequence ID" value="MCI80409.1"/>
    <property type="molecule type" value="Genomic_DNA"/>
</dbReference>